<dbReference type="InterPro" id="IPR036250">
    <property type="entry name" value="AcylCo_DH-like_C"/>
</dbReference>
<dbReference type="PIRSF" id="PIRSF016578">
    <property type="entry name" value="HsaA"/>
    <property type="match status" value="1"/>
</dbReference>
<dbReference type="InterPro" id="IPR013786">
    <property type="entry name" value="AcylCoA_DH/ox_N"/>
</dbReference>
<dbReference type="GO" id="GO:0033539">
    <property type="term" value="P:fatty acid beta-oxidation using acyl-CoA dehydrogenase"/>
    <property type="evidence" value="ECO:0007669"/>
    <property type="project" value="TreeGrafter"/>
</dbReference>
<dbReference type="OrthoDB" id="5510711at2"/>
<dbReference type="Pfam" id="PF02770">
    <property type="entry name" value="Acyl-CoA_dh_M"/>
    <property type="match status" value="1"/>
</dbReference>
<dbReference type="InterPro" id="IPR006089">
    <property type="entry name" value="Acyl-CoA_DH_CS"/>
</dbReference>
<evidence type="ECO:0000256" key="5">
    <source>
        <dbReference type="ARBA" id="ARBA00022827"/>
    </source>
</evidence>
<evidence type="ECO:0000313" key="15">
    <source>
        <dbReference type="Proteomes" id="UP000198925"/>
    </source>
</evidence>
<dbReference type="SUPFAM" id="SSF56645">
    <property type="entry name" value="Acyl-CoA dehydrogenase NM domain-like"/>
    <property type="match status" value="1"/>
</dbReference>
<dbReference type="PROSITE" id="PS00072">
    <property type="entry name" value="ACYL_COA_DH_1"/>
    <property type="match status" value="1"/>
</dbReference>
<evidence type="ECO:0000256" key="1">
    <source>
        <dbReference type="ARBA" id="ARBA00001974"/>
    </source>
</evidence>
<feature type="domain" description="Acyl-CoA oxidase/dehydrogenase middle" evidence="12">
    <location>
        <begin position="125"/>
        <end position="220"/>
    </location>
</feature>
<keyword evidence="4 10" id="KW-0285">Flavoprotein</keyword>
<gene>
    <name evidence="14" type="ORF">SAMN04487779_1005252</name>
</gene>
<dbReference type="InterPro" id="IPR009075">
    <property type="entry name" value="AcylCo_DH/oxidase_C"/>
</dbReference>
<dbReference type="RefSeq" id="WP_090563726.1">
    <property type="nucleotide sequence ID" value="NZ_FMXZ01000005.1"/>
</dbReference>
<keyword evidence="5 10" id="KW-0274">FAD</keyword>
<dbReference type="EMBL" id="FMZX01000005">
    <property type="protein sequence ID" value="SDD22881.1"/>
    <property type="molecule type" value="Genomic_DNA"/>
</dbReference>
<dbReference type="Gene3D" id="1.20.140.10">
    <property type="entry name" value="Butyryl-CoA Dehydrogenase, subunit A, domain 3"/>
    <property type="match status" value="1"/>
</dbReference>
<evidence type="ECO:0000259" key="12">
    <source>
        <dbReference type="Pfam" id="PF02770"/>
    </source>
</evidence>
<dbReference type="SUPFAM" id="SSF47203">
    <property type="entry name" value="Acyl-CoA dehydrogenase C-terminal domain-like"/>
    <property type="match status" value="1"/>
</dbReference>
<evidence type="ECO:0000259" key="13">
    <source>
        <dbReference type="Pfam" id="PF02771"/>
    </source>
</evidence>
<keyword evidence="15" id="KW-1185">Reference proteome</keyword>
<proteinExistence type="inferred from homology"/>
<sequence>MFNRPRTVFTAGHEQFRHSVRRFIETALVPQNEAWEEAGIVPREAWRAAGEAGLLCCDVAEEYGGPGGDYGHCAVVTEELARANLSGPGFSVHSDMVATYIAKFGDEEQKRRWLPGMVDGSLIAAIAMTEPDAGSDLKGMRTRAERDGNGYVLSGQKTYISNGQNADVVVVAAKTDPSAGARGISLLVVEADSPGFRRGRNLKKLGMHAQDTSELFFDEVRVPAGHRLGAEGEGFRMLMTNLARERLVQAVRSAVTCETVIGWTVEHTRSRKAFGGTIADFQNTRFVLAELAAKTAAARAMTDSFIALQMEKALDPVEAGMAKLFCTDLQWEVVDRCLQLFGGAGYMAEMPIARAWADTRVTRIAGGATEVMKEIIGRRLFADAAA</sequence>
<dbReference type="InterPro" id="IPR046373">
    <property type="entry name" value="Acyl-CoA_Oxase/DH_mid-dom_sf"/>
</dbReference>
<dbReference type="Gene3D" id="2.40.110.10">
    <property type="entry name" value="Butyryl-CoA Dehydrogenase, subunit A, domain 2"/>
    <property type="match status" value="1"/>
</dbReference>
<dbReference type="InterPro" id="IPR050741">
    <property type="entry name" value="Acyl-CoA_dehydrogenase"/>
</dbReference>
<evidence type="ECO:0000256" key="10">
    <source>
        <dbReference type="RuleBase" id="RU362125"/>
    </source>
</evidence>
<accession>A0A1G6T1L2</accession>
<dbReference type="PANTHER" id="PTHR48083">
    <property type="entry name" value="MEDIUM-CHAIN SPECIFIC ACYL-COA DEHYDROGENASE, MITOCHONDRIAL-RELATED"/>
    <property type="match status" value="1"/>
</dbReference>
<evidence type="ECO:0000256" key="4">
    <source>
        <dbReference type="ARBA" id="ARBA00022630"/>
    </source>
</evidence>
<comment type="similarity">
    <text evidence="3 10">Belongs to the acyl-CoA dehydrogenase family.</text>
</comment>
<dbReference type="InterPro" id="IPR009100">
    <property type="entry name" value="AcylCoA_DH/oxidase_NM_dom_sf"/>
</dbReference>
<dbReference type="STRING" id="938405.SAMN02927895_02318"/>
<dbReference type="FunFam" id="2.40.110.10:FF:000002">
    <property type="entry name" value="Acyl-CoA dehydrogenase fadE12"/>
    <property type="match status" value="1"/>
</dbReference>
<organism evidence="14 15">
    <name type="scientific">Belnapia rosea</name>
    <dbReference type="NCBI Taxonomy" id="938405"/>
    <lineage>
        <taxon>Bacteria</taxon>
        <taxon>Pseudomonadati</taxon>
        <taxon>Pseudomonadota</taxon>
        <taxon>Alphaproteobacteria</taxon>
        <taxon>Acetobacterales</taxon>
        <taxon>Roseomonadaceae</taxon>
        <taxon>Belnapia</taxon>
    </lineage>
</organism>
<comment type="pathway">
    <text evidence="2">Siderophore biosynthesis; mycobactin biosynthesis.</text>
</comment>
<dbReference type="PROSITE" id="PS00073">
    <property type="entry name" value="ACYL_COA_DH_2"/>
    <property type="match status" value="1"/>
</dbReference>
<dbReference type="FunFam" id="1.20.140.10:FF:000001">
    <property type="entry name" value="Acyl-CoA dehydrogenase"/>
    <property type="match status" value="1"/>
</dbReference>
<keyword evidence="6 10" id="KW-0560">Oxidoreductase</keyword>
<protein>
    <recommendedName>
        <fullName evidence="8">Acyl-[acyl-carrier-protein] dehydrogenase MbtN</fullName>
    </recommendedName>
    <alternativeName>
        <fullName evidence="9">Mycobactin synthase protein N</fullName>
    </alternativeName>
</protein>
<evidence type="ECO:0000256" key="2">
    <source>
        <dbReference type="ARBA" id="ARBA00005102"/>
    </source>
</evidence>
<dbReference type="Pfam" id="PF00441">
    <property type="entry name" value="Acyl-CoA_dh_1"/>
    <property type="match status" value="1"/>
</dbReference>
<feature type="domain" description="Acyl-CoA dehydrogenase/oxidase N-terminal" evidence="13">
    <location>
        <begin position="11"/>
        <end position="120"/>
    </location>
</feature>
<dbReference type="FunFam" id="1.10.540.10:FF:000009">
    <property type="entry name" value="Probable acyl-CoA dehydrogenase"/>
    <property type="match status" value="1"/>
</dbReference>
<feature type="domain" description="Acyl-CoA dehydrogenase/oxidase C-terminal" evidence="11">
    <location>
        <begin position="232"/>
        <end position="380"/>
    </location>
</feature>
<comment type="function">
    <text evidence="7">Catalyzes the dehydrogenation at the alpha-beta position of ACP-bound acyl chains. This results in the introduction of a double bond in the lipidic chain, which is further transferred to the epsilon-amino group of lysine residue in the mycobactin core by MbtK.</text>
</comment>
<dbReference type="AlphaFoldDB" id="A0A1G6T1L2"/>
<dbReference type="GO" id="GO:0003995">
    <property type="term" value="F:acyl-CoA dehydrogenase activity"/>
    <property type="evidence" value="ECO:0007669"/>
    <property type="project" value="InterPro"/>
</dbReference>
<dbReference type="PANTHER" id="PTHR48083:SF20">
    <property type="entry name" value="LONG-CHAIN SPECIFIC ACYL-COA DEHYDROGENASE, MITOCHONDRIAL"/>
    <property type="match status" value="1"/>
</dbReference>
<evidence type="ECO:0000256" key="9">
    <source>
        <dbReference type="ARBA" id="ARBA00042660"/>
    </source>
</evidence>
<dbReference type="Pfam" id="PF02771">
    <property type="entry name" value="Acyl-CoA_dh_N"/>
    <property type="match status" value="1"/>
</dbReference>
<reference evidence="14 15" key="1">
    <citation type="submission" date="2016-10" db="EMBL/GenBank/DDBJ databases">
        <authorList>
            <person name="de Groot N.N."/>
        </authorList>
    </citation>
    <scope>NUCLEOTIDE SEQUENCE [LARGE SCALE GENOMIC DNA]</scope>
    <source>
        <strain evidence="14 15">CPCC 100156</strain>
    </source>
</reference>
<evidence type="ECO:0000313" key="14">
    <source>
        <dbReference type="EMBL" id="SDD22881.1"/>
    </source>
</evidence>
<dbReference type="Proteomes" id="UP000198925">
    <property type="component" value="Unassembled WGS sequence"/>
</dbReference>
<dbReference type="Gene3D" id="1.10.540.10">
    <property type="entry name" value="Acyl-CoA dehydrogenase/oxidase, N-terminal domain"/>
    <property type="match status" value="1"/>
</dbReference>
<dbReference type="GO" id="GO:0050660">
    <property type="term" value="F:flavin adenine dinucleotide binding"/>
    <property type="evidence" value="ECO:0007669"/>
    <property type="project" value="InterPro"/>
</dbReference>
<evidence type="ECO:0000259" key="11">
    <source>
        <dbReference type="Pfam" id="PF00441"/>
    </source>
</evidence>
<dbReference type="InterPro" id="IPR037069">
    <property type="entry name" value="AcylCoA_DH/ox_N_sf"/>
</dbReference>
<evidence type="ECO:0000256" key="6">
    <source>
        <dbReference type="ARBA" id="ARBA00023002"/>
    </source>
</evidence>
<dbReference type="GO" id="GO:0005737">
    <property type="term" value="C:cytoplasm"/>
    <property type="evidence" value="ECO:0007669"/>
    <property type="project" value="TreeGrafter"/>
</dbReference>
<comment type="cofactor">
    <cofactor evidence="1 10">
        <name>FAD</name>
        <dbReference type="ChEBI" id="CHEBI:57692"/>
    </cofactor>
</comment>
<evidence type="ECO:0000256" key="7">
    <source>
        <dbReference type="ARBA" id="ARBA00037085"/>
    </source>
</evidence>
<dbReference type="InterPro" id="IPR006091">
    <property type="entry name" value="Acyl-CoA_Oxase/DH_mid-dom"/>
</dbReference>
<evidence type="ECO:0000256" key="3">
    <source>
        <dbReference type="ARBA" id="ARBA00009347"/>
    </source>
</evidence>
<name>A0A1G6T1L2_9PROT</name>
<evidence type="ECO:0000256" key="8">
    <source>
        <dbReference type="ARBA" id="ARBA00040394"/>
    </source>
</evidence>